<sequence length="197" mass="21896">MASTMASEQGGPACGAASPSIVVQALEATGHCPYSPPCTRSQKGNAYKDLSGNHFCRQRRRTRGVDKREGIKQAQEDSASVRGSFRHFMHRADDIVHGSKDRKRLSKSHCQYRRLRPGSVPTIFPGCPSYLSVSDHNTRETPDAKRSRKEASQLAHAVEESLASYEAEQERDRFSSLEELKARLQVVSVSPKWTVIP</sequence>
<name>A0A9D4YPM2_RHISA</name>
<evidence type="ECO:0000256" key="1">
    <source>
        <dbReference type="SAM" id="MobiDB-lite"/>
    </source>
</evidence>
<accession>A0A9D4YPM2</accession>
<reference evidence="2" key="1">
    <citation type="journal article" date="2020" name="Cell">
        <title>Large-Scale Comparative Analyses of Tick Genomes Elucidate Their Genetic Diversity and Vector Capacities.</title>
        <authorList>
            <consortium name="Tick Genome and Microbiome Consortium (TIGMIC)"/>
            <person name="Jia N."/>
            <person name="Wang J."/>
            <person name="Shi W."/>
            <person name="Du L."/>
            <person name="Sun Y."/>
            <person name="Zhan W."/>
            <person name="Jiang J.F."/>
            <person name="Wang Q."/>
            <person name="Zhang B."/>
            <person name="Ji P."/>
            <person name="Bell-Sakyi L."/>
            <person name="Cui X.M."/>
            <person name="Yuan T.T."/>
            <person name="Jiang B.G."/>
            <person name="Yang W.F."/>
            <person name="Lam T.T."/>
            <person name="Chang Q.C."/>
            <person name="Ding S.J."/>
            <person name="Wang X.J."/>
            <person name="Zhu J.G."/>
            <person name="Ruan X.D."/>
            <person name="Zhao L."/>
            <person name="Wei J.T."/>
            <person name="Ye R.Z."/>
            <person name="Que T.C."/>
            <person name="Du C.H."/>
            <person name="Zhou Y.H."/>
            <person name="Cheng J.X."/>
            <person name="Dai P.F."/>
            <person name="Guo W.B."/>
            <person name="Han X.H."/>
            <person name="Huang E.J."/>
            <person name="Li L.F."/>
            <person name="Wei W."/>
            <person name="Gao Y.C."/>
            <person name="Liu J.Z."/>
            <person name="Shao H.Z."/>
            <person name="Wang X."/>
            <person name="Wang C.C."/>
            <person name="Yang T.C."/>
            <person name="Huo Q.B."/>
            <person name="Li W."/>
            <person name="Chen H.Y."/>
            <person name="Chen S.E."/>
            <person name="Zhou L.G."/>
            <person name="Ni X.B."/>
            <person name="Tian J.H."/>
            <person name="Sheng Y."/>
            <person name="Liu T."/>
            <person name="Pan Y.S."/>
            <person name="Xia L.Y."/>
            <person name="Li J."/>
            <person name="Zhao F."/>
            <person name="Cao W.C."/>
        </authorList>
    </citation>
    <scope>NUCLEOTIDE SEQUENCE</scope>
    <source>
        <strain evidence="2">Rsan-2018</strain>
    </source>
</reference>
<reference evidence="2" key="2">
    <citation type="submission" date="2021-09" db="EMBL/GenBank/DDBJ databases">
        <authorList>
            <person name="Jia N."/>
            <person name="Wang J."/>
            <person name="Shi W."/>
            <person name="Du L."/>
            <person name="Sun Y."/>
            <person name="Zhan W."/>
            <person name="Jiang J."/>
            <person name="Wang Q."/>
            <person name="Zhang B."/>
            <person name="Ji P."/>
            <person name="Sakyi L.B."/>
            <person name="Cui X."/>
            <person name="Yuan T."/>
            <person name="Jiang B."/>
            <person name="Yang W."/>
            <person name="Lam T.T.-Y."/>
            <person name="Chang Q."/>
            <person name="Ding S."/>
            <person name="Wang X."/>
            <person name="Zhu J."/>
            <person name="Ruan X."/>
            <person name="Zhao L."/>
            <person name="Wei J."/>
            <person name="Que T."/>
            <person name="Du C."/>
            <person name="Cheng J."/>
            <person name="Dai P."/>
            <person name="Han X."/>
            <person name="Huang E."/>
            <person name="Gao Y."/>
            <person name="Liu J."/>
            <person name="Shao H."/>
            <person name="Ye R."/>
            <person name="Li L."/>
            <person name="Wei W."/>
            <person name="Wang X."/>
            <person name="Wang C."/>
            <person name="Huo Q."/>
            <person name="Li W."/>
            <person name="Guo W."/>
            <person name="Chen H."/>
            <person name="Chen S."/>
            <person name="Zhou L."/>
            <person name="Zhou L."/>
            <person name="Ni X."/>
            <person name="Tian J."/>
            <person name="Zhou Y."/>
            <person name="Sheng Y."/>
            <person name="Liu T."/>
            <person name="Pan Y."/>
            <person name="Xia L."/>
            <person name="Li J."/>
            <person name="Zhao F."/>
            <person name="Cao W."/>
        </authorList>
    </citation>
    <scope>NUCLEOTIDE SEQUENCE</scope>
    <source>
        <strain evidence="2">Rsan-2018</strain>
        <tissue evidence="2">Larvae</tissue>
    </source>
</reference>
<dbReference type="AlphaFoldDB" id="A0A9D4YPM2"/>
<evidence type="ECO:0000313" key="3">
    <source>
        <dbReference type="Proteomes" id="UP000821837"/>
    </source>
</evidence>
<dbReference type="EMBL" id="JABSTV010001245">
    <property type="protein sequence ID" value="KAH7983489.1"/>
    <property type="molecule type" value="Genomic_DNA"/>
</dbReference>
<feature type="region of interest" description="Disordered" evidence="1">
    <location>
        <begin position="134"/>
        <end position="155"/>
    </location>
</feature>
<feature type="compositionally biased region" description="Basic and acidic residues" evidence="1">
    <location>
        <begin position="136"/>
        <end position="151"/>
    </location>
</feature>
<feature type="compositionally biased region" description="Basic and acidic residues" evidence="1">
    <location>
        <begin position="63"/>
        <end position="75"/>
    </location>
</feature>
<gene>
    <name evidence="2" type="ORF">HPB52_012341</name>
</gene>
<evidence type="ECO:0000313" key="2">
    <source>
        <dbReference type="EMBL" id="KAH7983489.1"/>
    </source>
</evidence>
<keyword evidence="3" id="KW-1185">Reference proteome</keyword>
<proteinExistence type="predicted"/>
<comment type="caution">
    <text evidence="2">The sequence shown here is derived from an EMBL/GenBank/DDBJ whole genome shotgun (WGS) entry which is preliminary data.</text>
</comment>
<feature type="region of interest" description="Disordered" evidence="1">
    <location>
        <begin position="59"/>
        <end position="81"/>
    </location>
</feature>
<dbReference type="VEuPathDB" id="VectorBase:RSAN_026859"/>
<dbReference type="Proteomes" id="UP000821837">
    <property type="component" value="Chromosome 1"/>
</dbReference>
<organism evidence="2 3">
    <name type="scientific">Rhipicephalus sanguineus</name>
    <name type="common">Brown dog tick</name>
    <name type="synonym">Ixodes sanguineus</name>
    <dbReference type="NCBI Taxonomy" id="34632"/>
    <lineage>
        <taxon>Eukaryota</taxon>
        <taxon>Metazoa</taxon>
        <taxon>Ecdysozoa</taxon>
        <taxon>Arthropoda</taxon>
        <taxon>Chelicerata</taxon>
        <taxon>Arachnida</taxon>
        <taxon>Acari</taxon>
        <taxon>Parasitiformes</taxon>
        <taxon>Ixodida</taxon>
        <taxon>Ixodoidea</taxon>
        <taxon>Ixodidae</taxon>
        <taxon>Rhipicephalinae</taxon>
        <taxon>Rhipicephalus</taxon>
        <taxon>Rhipicephalus</taxon>
    </lineage>
</organism>
<protein>
    <submittedName>
        <fullName evidence="2">Uncharacterized protein</fullName>
    </submittedName>
</protein>